<evidence type="ECO:0000256" key="1">
    <source>
        <dbReference type="SAM" id="Phobius"/>
    </source>
</evidence>
<sequence>MGPPIDPGPTGSARVSKWSVRPWFKCILQHFFGENIRICIFFFPKCLFFLITFFLFFYHFIFQHTVTKAIQCYHSNIELLW</sequence>
<comment type="caution">
    <text evidence="2">The sequence shown here is derived from an EMBL/GenBank/DDBJ whole genome shotgun (WGS) entry which is preliminary data.</text>
</comment>
<keyword evidence="3" id="KW-1185">Reference proteome</keyword>
<feature type="transmembrane region" description="Helical" evidence="1">
    <location>
        <begin position="38"/>
        <end position="61"/>
    </location>
</feature>
<gene>
    <name evidence="2" type="ORF">SPARVUS_LOCUS13915974</name>
</gene>
<protein>
    <submittedName>
        <fullName evidence="2">Uncharacterized protein</fullName>
    </submittedName>
</protein>
<keyword evidence="1" id="KW-1133">Transmembrane helix</keyword>
<dbReference type="EMBL" id="CATNWA010018423">
    <property type="protein sequence ID" value="CAI9607249.1"/>
    <property type="molecule type" value="Genomic_DNA"/>
</dbReference>
<dbReference type="Proteomes" id="UP001162483">
    <property type="component" value="Unassembled WGS sequence"/>
</dbReference>
<organism evidence="2 3">
    <name type="scientific">Staurois parvus</name>
    <dbReference type="NCBI Taxonomy" id="386267"/>
    <lineage>
        <taxon>Eukaryota</taxon>
        <taxon>Metazoa</taxon>
        <taxon>Chordata</taxon>
        <taxon>Craniata</taxon>
        <taxon>Vertebrata</taxon>
        <taxon>Euteleostomi</taxon>
        <taxon>Amphibia</taxon>
        <taxon>Batrachia</taxon>
        <taxon>Anura</taxon>
        <taxon>Neobatrachia</taxon>
        <taxon>Ranoidea</taxon>
        <taxon>Ranidae</taxon>
        <taxon>Staurois</taxon>
    </lineage>
</organism>
<reference evidence="2" key="1">
    <citation type="submission" date="2023-05" db="EMBL/GenBank/DDBJ databases">
        <authorList>
            <person name="Stuckert A."/>
        </authorList>
    </citation>
    <scope>NUCLEOTIDE SEQUENCE</scope>
</reference>
<keyword evidence="1" id="KW-0812">Transmembrane</keyword>
<keyword evidence="1" id="KW-0472">Membrane</keyword>
<name>A0ABN9GE78_9NEOB</name>
<feature type="non-terminal residue" evidence="2">
    <location>
        <position position="81"/>
    </location>
</feature>
<evidence type="ECO:0000313" key="3">
    <source>
        <dbReference type="Proteomes" id="UP001162483"/>
    </source>
</evidence>
<accession>A0ABN9GE78</accession>
<evidence type="ECO:0000313" key="2">
    <source>
        <dbReference type="EMBL" id="CAI9607249.1"/>
    </source>
</evidence>
<proteinExistence type="predicted"/>